<accession>A0A4S8KGH7</accession>
<dbReference type="EMBL" id="PYDT01000001">
    <property type="protein sequence ID" value="THU74379.1"/>
    <property type="molecule type" value="Genomic_DNA"/>
</dbReference>
<evidence type="ECO:0000313" key="2">
    <source>
        <dbReference type="Proteomes" id="UP000317650"/>
    </source>
</evidence>
<keyword evidence="2" id="KW-1185">Reference proteome</keyword>
<organism evidence="1 2">
    <name type="scientific">Musa balbisiana</name>
    <name type="common">Banana</name>
    <dbReference type="NCBI Taxonomy" id="52838"/>
    <lineage>
        <taxon>Eukaryota</taxon>
        <taxon>Viridiplantae</taxon>
        <taxon>Streptophyta</taxon>
        <taxon>Embryophyta</taxon>
        <taxon>Tracheophyta</taxon>
        <taxon>Spermatophyta</taxon>
        <taxon>Magnoliopsida</taxon>
        <taxon>Liliopsida</taxon>
        <taxon>Zingiberales</taxon>
        <taxon>Musaceae</taxon>
        <taxon>Musa</taxon>
    </lineage>
</organism>
<dbReference type="AlphaFoldDB" id="A0A4S8KGH7"/>
<proteinExistence type="predicted"/>
<protein>
    <submittedName>
        <fullName evidence="1">Uncharacterized protein</fullName>
    </submittedName>
</protein>
<name>A0A4S8KGH7_MUSBA</name>
<sequence>MNQVDGGPVTSTTTRYSIKEMRLGPKEEEELGRVCYYKEQVVAYNLPMPITQSVSGFRLELSLALSLANYKSSWLLR</sequence>
<comment type="caution">
    <text evidence="1">The sequence shown here is derived from an EMBL/GenBank/DDBJ whole genome shotgun (WGS) entry which is preliminary data.</text>
</comment>
<gene>
    <name evidence="1" type="ORF">C4D60_Mb04t32720</name>
</gene>
<dbReference type="Proteomes" id="UP000317650">
    <property type="component" value="Chromosome 4"/>
</dbReference>
<reference evidence="1 2" key="1">
    <citation type="journal article" date="2019" name="Nat. Plants">
        <title>Genome sequencing of Musa balbisiana reveals subgenome evolution and function divergence in polyploid bananas.</title>
        <authorList>
            <person name="Yao X."/>
        </authorList>
    </citation>
    <scope>NUCLEOTIDE SEQUENCE [LARGE SCALE GENOMIC DNA]</scope>
    <source>
        <strain evidence="2">cv. DH-PKW</strain>
        <tissue evidence="1">Leaves</tissue>
    </source>
</reference>
<evidence type="ECO:0000313" key="1">
    <source>
        <dbReference type="EMBL" id="THU74379.1"/>
    </source>
</evidence>